<proteinExistence type="predicted"/>
<gene>
    <name evidence="1" type="ORF">HW555_013658</name>
</gene>
<dbReference type="EMBL" id="JACKWZ010000692">
    <property type="protein sequence ID" value="KAF9405721.1"/>
    <property type="molecule type" value="Genomic_DNA"/>
</dbReference>
<feature type="non-terminal residue" evidence="1">
    <location>
        <position position="1"/>
    </location>
</feature>
<evidence type="ECO:0000313" key="1">
    <source>
        <dbReference type="EMBL" id="KAF9405721.1"/>
    </source>
</evidence>
<organism evidence="1 2">
    <name type="scientific">Spodoptera exigua</name>
    <name type="common">Beet armyworm</name>
    <name type="synonym">Noctua fulgens</name>
    <dbReference type="NCBI Taxonomy" id="7107"/>
    <lineage>
        <taxon>Eukaryota</taxon>
        <taxon>Metazoa</taxon>
        <taxon>Ecdysozoa</taxon>
        <taxon>Arthropoda</taxon>
        <taxon>Hexapoda</taxon>
        <taxon>Insecta</taxon>
        <taxon>Pterygota</taxon>
        <taxon>Neoptera</taxon>
        <taxon>Endopterygota</taxon>
        <taxon>Lepidoptera</taxon>
        <taxon>Glossata</taxon>
        <taxon>Ditrysia</taxon>
        <taxon>Noctuoidea</taxon>
        <taxon>Noctuidae</taxon>
        <taxon>Amphipyrinae</taxon>
        <taxon>Spodoptera</taxon>
    </lineage>
</organism>
<name>A0A835KWS4_SPOEX</name>
<evidence type="ECO:0000313" key="2">
    <source>
        <dbReference type="Proteomes" id="UP000648187"/>
    </source>
</evidence>
<protein>
    <submittedName>
        <fullName evidence="1">Uncharacterized protein</fullName>
    </submittedName>
</protein>
<dbReference type="AlphaFoldDB" id="A0A835KWS4"/>
<keyword evidence="2" id="KW-1185">Reference proteome</keyword>
<dbReference type="Proteomes" id="UP000648187">
    <property type="component" value="Unassembled WGS sequence"/>
</dbReference>
<sequence length="131" mass="14902">ARYLSGHVLPERRTASRAGAGCRAPYNGAESLALTRTHRTRPAVLQCSPKRQNLLFTKLDLDLTEVPDLLDLLEDVSLKNLDQNCVHLIHYCRETDETQRLVTNINNFKLTMRAISGYKNLMKYKISCLNT</sequence>
<reference evidence="1" key="1">
    <citation type="submission" date="2020-08" db="EMBL/GenBank/DDBJ databases">
        <title>Spodoptera exigua strain:BAW_Kor-Di-RS1 Genome sequencing and assembly.</title>
        <authorList>
            <person name="Kim J."/>
            <person name="Nam H.Y."/>
            <person name="Kwon M."/>
            <person name="Choi J.H."/>
            <person name="Cho S.R."/>
            <person name="Kim G.-H."/>
        </authorList>
    </citation>
    <scope>NUCLEOTIDE SEQUENCE</scope>
    <source>
        <strain evidence="1">BAW_Kor-Di-RS1</strain>
        <tissue evidence="1">Whole-body</tissue>
    </source>
</reference>
<comment type="caution">
    <text evidence="1">The sequence shown here is derived from an EMBL/GenBank/DDBJ whole genome shotgun (WGS) entry which is preliminary data.</text>
</comment>
<accession>A0A835KWS4</accession>